<dbReference type="Gene3D" id="3.40.50.720">
    <property type="entry name" value="NAD(P)-binding Rossmann-like Domain"/>
    <property type="match status" value="1"/>
</dbReference>
<dbReference type="InterPro" id="IPR011032">
    <property type="entry name" value="GroES-like_sf"/>
</dbReference>
<protein>
    <submittedName>
        <fullName evidence="2">NADPH:quinone oxidoreductase family protein</fullName>
    </submittedName>
</protein>
<dbReference type="InterPro" id="IPR002364">
    <property type="entry name" value="Quin_OxRdtase/zeta-crystal_CS"/>
</dbReference>
<dbReference type="PANTHER" id="PTHR43677">
    <property type="entry name" value="SHORT-CHAIN DEHYDROGENASE/REDUCTASE"/>
    <property type="match status" value="1"/>
</dbReference>
<dbReference type="PROSITE" id="PS01162">
    <property type="entry name" value="QOR_ZETA_CRYSTAL"/>
    <property type="match status" value="1"/>
</dbReference>
<dbReference type="SMART" id="SM00829">
    <property type="entry name" value="PKS_ER"/>
    <property type="match status" value="1"/>
</dbReference>
<dbReference type="InterPro" id="IPR013149">
    <property type="entry name" value="ADH-like_C"/>
</dbReference>
<dbReference type="Proteomes" id="UP000669060">
    <property type="component" value="Unassembled WGS sequence"/>
</dbReference>
<evidence type="ECO:0000313" key="2">
    <source>
        <dbReference type="EMBL" id="MBO3274785.1"/>
    </source>
</evidence>
<organism evidence="2 3">
    <name type="scientific">Pseudomonas schmalbachii</name>
    <dbReference type="NCBI Taxonomy" id="2816993"/>
    <lineage>
        <taxon>Bacteria</taxon>
        <taxon>Pseudomonadati</taxon>
        <taxon>Pseudomonadota</taxon>
        <taxon>Gammaproteobacteria</taxon>
        <taxon>Pseudomonadales</taxon>
        <taxon>Pseudomonadaceae</taxon>
        <taxon>Pseudomonas</taxon>
    </lineage>
</organism>
<dbReference type="Pfam" id="PF08240">
    <property type="entry name" value="ADH_N"/>
    <property type="match status" value="1"/>
</dbReference>
<dbReference type="CDD" id="cd08241">
    <property type="entry name" value="QOR1"/>
    <property type="match status" value="1"/>
</dbReference>
<dbReference type="Pfam" id="PF00107">
    <property type="entry name" value="ADH_zinc_N"/>
    <property type="match status" value="1"/>
</dbReference>
<dbReference type="InterPro" id="IPR020843">
    <property type="entry name" value="ER"/>
</dbReference>
<dbReference type="Gene3D" id="3.90.180.10">
    <property type="entry name" value="Medium-chain alcohol dehydrogenases, catalytic domain"/>
    <property type="match status" value="1"/>
</dbReference>
<proteinExistence type="predicted"/>
<dbReference type="PANTHER" id="PTHR43677:SF4">
    <property type="entry name" value="QUINONE OXIDOREDUCTASE-LIKE PROTEIN 2"/>
    <property type="match status" value="1"/>
</dbReference>
<keyword evidence="3" id="KW-1185">Reference proteome</keyword>
<evidence type="ECO:0000259" key="1">
    <source>
        <dbReference type="SMART" id="SM00829"/>
    </source>
</evidence>
<dbReference type="InterPro" id="IPR036291">
    <property type="entry name" value="NAD(P)-bd_dom_sf"/>
</dbReference>
<accession>A0ABS3TQ17</accession>
<dbReference type="SUPFAM" id="SSF50129">
    <property type="entry name" value="GroES-like"/>
    <property type="match status" value="1"/>
</dbReference>
<dbReference type="SUPFAM" id="SSF51735">
    <property type="entry name" value="NAD(P)-binding Rossmann-fold domains"/>
    <property type="match status" value="1"/>
</dbReference>
<evidence type="ECO:0000313" key="3">
    <source>
        <dbReference type="Proteomes" id="UP000669060"/>
    </source>
</evidence>
<sequence length="328" mass="34547">MQAVVGRNLDSLDSYRIETVARPEPGPGEVRIRVVSAGIGYVDSLLCTGRYQIKPPTPYIPGCELAGVIDAIGEQVSGLEVGQRVAASPFGGAFAEYAVARANSVVPLPRHMDFELGAAFWIDHTTAFYALRDRANLSAGESVLVLGAAGGLGQAGIQIARLLGASVIAAASTPAKREAALAAGASLAVDYTQPDWGDTLKRMTDGRGVDVVFDPVGGATFETAFRRLAWGGRHLVLGFTGGSIPALPANLALLKGASLVGVDVRQFASVYSPEGATALRRELAGHIDEGRLRPRIGVRYPFERFHEALESSADRNRIGKAVLTVAQE</sequence>
<dbReference type="InterPro" id="IPR013154">
    <property type="entry name" value="ADH-like_N"/>
</dbReference>
<dbReference type="EMBL" id="JAELYA010000002">
    <property type="protein sequence ID" value="MBO3274785.1"/>
    <property type="molecule type" value="Genomic_DNA"/>
</dbReference>
<gene>
    <name evidence="2" type="ORF">JFY56_06090</name>
</gene>
<dbReference type="InterPro" id="IPR051397">
    <property type="entry name" value="Zn-ADH-like_protein"/>
</dbReference>
<name>A0ABS3TQ17_9PSED</name>
<reference evidence="2 3" key="1">
    <citation type="submission" date="2020-12" db="EMBL/GenBank/DDBJ databases">
        <title>Pseudomonas schmalbachii sp. nov. isolated from millipede gut.</title>
        <authorList>
            <person name="Shelomi M."/>
        </authorList>
    </citation>
    <scope>NUCLEOTIDE SEQUENCE [LARGE SCALE GENOMIC DNA]</scope>
    <source>
        <strain evidence="2 3">Milli4</strain>
    </source>
</reference>
<comment type="caution">
    <text evidence="2">The sequence shown here is derived from an EMBL/GenBank/DDBJ whole genome shotgun (WGS) entry which is preliminary data.</text>
</comment>
<feature type="domain" description="Enoyl reductase (ER)" evidence="1">
    <location>
        <begin position="10"/>
        <end position="323"/>
    </location>
</feature>